<dbReference type="Pfam" id="PF13847">
    <property type="entry name" value="Methyltransf_31"/>
    <property type="match status" value="1"/>
</dbReference>
<feature type="domain" description="Methyltransferase" evidence="1">
    <location>
        <begin position="50"/>
        <end position="155"/>
    </location>
</feature>
<keyword evidence="3" id="KW-1185">Reference proteome</keyword>
<dbReference type="PANTHER" id="PTHR43591">
    <property type="entry name" value="METHYLTRANSFERASE"/>
    <property type="match status" value="1"/>
</dbReference>
<dbReference type="AlphaFoldDB" id="A0A657LMU9"/>
<evidence type="ECO:0000259" key="1">
    <source>
        <dbReference type="Pfam" id="PF13847"/>
    </source>
</evidence>
<gene>
    <name evidence="2" type="ORF">AX760_24125</name>
</gene>
<dbReference type="Gene3D" id="3.40.50.150">
    <property type="entry name" value="Vaccinia Virus protein VP39"/>
    <property type="match status" value="1"/>
</dbReference>
<dbReference type="OrthoDB" id="9806380at2"/>
<organism evidence="2 3">
    <name type="scientific">Pararhizobium antarcticum</name>
    <dbReference type="NCBI Taxonomy" id="1798805"/>
    <lineage>
        <taxon>Bacteria</taxon>
        <taxon>Pseudomonadati</taxon>
        <taxon>Pseudomonadota</taxon>
        <taxon>Alphaproteobacteria</taxon>
        <taxon>Hyphomicrobiales</taxon>
        <taxon>Rhizobiaceae</taxon>
        <taxon>Rhizobium/Agrobacterium group</taxon>
        <taxon>Pararhizobium</taxon>
    </lineage>
</organism>
<dbReference type="CDD" id="cd02440">
    <property type="entry name" value="AdoMet_MTases"/>
    <property type="match status" value="1"/>
</dbReference>
<sequence length="284" mass="29856">MTIQDNTALTDAIRAQWDGAADGWDGQEPVLRAWLADTTTAMLDMARVSPGQSVLDVAAGAGGQSLDVAARVGAAGRVMATDLVPDLVKRLKHRAQQAGVANIDARVADAEEALTEVAQFDAAVSRLGMMLMAHPDRCLASVRQALKPGAAFCAVVFDGPEGNPCLRILMATAQRHAGRPPRDPLAAGGLLSLGGTGRLDALFQAAGYHDVTTRAIEAPFRLPRVEDYVAFLLAAAAPVRAILSDLSDSARAAAWQDITDQLSVFQGKEGWVGPNRLLLTAGTR</sequence>
<dbReference type="SUPFAM" id="SSF53335">
    <property type="entry name" value="S-adenosyl-L-methionine-dependent methyltransferases"/>
    <property type="match status" value="1"/>
</dbReference>
<dbReference type="EMBL" id="LSRP01000138">
    <property type="protein sequence ID" value="OJF90678.1"/>
    <property type="molecule type" value="Genomic_DNA"/>
</dbReference>
<name>A0A657LMU9_9HYPH</name>
<protein>
    <recommendedName>
        <fullName evidence="1">Methyltransferase domain-containing protein</fullName>
    </recommendedName>
</protein>
<proteinExistence type="predicted"/>
<dbReference type="GO" id="GO:0008168">
    <property type="term" value="F:methyltransferase activity"/>
    <property type="evidence" value="ECO:0007669"/>
    <property type="project" value="TreeGrafter"/>
</dbReference>
<dbReference type="PANTHER" id="PTHR43591:SF24">
    <property type="entry name" value="2-METHOXY-6-POLYPRENYL-1,4-BENZOQUINOL METHYLASE, MITOCHONDRIAL"/>
    <property type="match status" value="1"/>
</dbReference>
<dbReference type="InterPro" id="IPR029063">
    <property type="entry name" value="SAM-dependent_MTases_sf"/>
</dbReference>
<comment type="caution">
    <text evidence="2">The sequence shown here is derived from an EMBL/GenBank/DDBJ whole genome shotgun (WGS) entry which is preliminary data.</text>
</comment>
<evidence type="ECO:0000313" key="2">
    <source>
        <dbReference type="EMBL" id="OJF90678.1"/>
    </source>
</evidence>
<reference evidence="2 3" key="1">
    <citation type="submission" date="2016-02" db="EMBL/GenBank/DDBJ databases">
        <title>Genome sequencing of a beta-galactosidase producing bacteria Rhizobium sp. 59.</title>
        <authorList>
            <person name="Wang D."/>
            <person name="Kot W."/>
            <person name="Qin Y."/>
            <person name="Hansen L."/>
            <person name="Naqvi K."/>
            <person name="Rensing C."/>
        </authorList>
    </citation>
    <scope>NUCLEOTIDE SEQUENCE [LARGE SCALE GENOMIC DNA]</scope>
    <source>
        <strain evidence="2 3">59</strain>
    </source>
</reference>
<dbReference type="InterPro" id="IPR025714">
    <property type="entry name" value="Methyltranfer_dom"/>
</dbReference>
<dbReference type="RefSeq" id="WP_071835492.1">
    <property type="nucleotide sequence ID" value="NZ_LSRP01000138.1"/>
</dbReference>
<evidence type="ECO:0000313" key="3">
    <source>
        <dbReference type="Proteomes" id="UP000182661"/>
    </source>
</evidence>
<dbReference type="Proteomes" id="UP000182661">
    <property type="component" value="Unassembled WGS sequence"/>
</dbReference>
<accession>A0A657LMU9</accession>